<gene>
    <name evidence="1" type="ORF">UFOVP1057_6</name>
    <name evidence="2" type="ORF">UFOVP1273_6</name>
    <name evidence="3" type="ORF">UFOVP1398_13</name>
    <name evidence="4" type="ORF">UFOVP1508_6</name>
</gene>
<sequence length="171" mass="18379">MSFDAPGATASDSFGIAATIKSLGKLDPTYRKEFLAEVTVAAQGAINDARARYPATVLSGMARNWSPRAVGGYSSAGAKAFPWDVNKVRNGVKVKADTRRNRSSVVYITQSTNAGRQFELAKSDYGTLGPKIRARYGRVIWPAVDRHMDEINAGVKTAVANAISKVNRELG</sequence>
<reference evidence="1" key="1">
    <citation type="submission" date="2020-05" db="EMBL/GenBank/DDBJ databases">
        <authorList>
            <person name="Chiriac C."/>
            <person name="Salcher M."/>
            <person name="Ghai R."/>
            <person name="Kavagutti S V."/>
        </authorList>
    </citation>
    <scope>NUCLEOTIDE SEQUENCE</scope>
</reference>
<accession>A0A6J5QBI0</accession>
<evidence type="ECO:0000313" key="1">
    <source>
        <dbReference type="EMBL" id="CAB4180852.1"/>
    </source>
</evidence>
<proteinExistence type="predicted"/>
<organism evidence="1">
    <name type="scientific">uncultured Caudovirales phage</name>
    <dbReference type="NCBI Taxonomy" id="2100421"/>
    <lineage>
        <taxon>Viruses</taxon>
        <taxon>Duplodnaviria</taxon>
        <taxon>Heunggongvirae</taxon>
        <taxon>Uroviricota</taxon>
        <taxon>Caudoviricetes</taxon>
        <taxon>Peduoviridae</taxon>
        <taxon>Maltschvirus</taxon>
        <taxon>Maltschvirus maltsch</taxon>
    </lineage>
</organism>
<name>A0A6J5QBI0_9CAUD</name>
<evidence type="ECO:0000313" key="3">
    <source>
        <dbReference type="EMBL" id="CAB4204604.1"/>
    </source>
</evidence>
<dbReference type="EMBL" id="LR797020">
    <property type="protein sequence ID" value="CAB4180852.1"/>
    <property type="molecule type" value="Genomic_DNA"/>
</dbReference>
<evidence type="ECO:0000313" key="2">
    <source>
        <dbReference type="EMBL" id="CAB4194778.1"/>
    </source>
</evidence>
<dbReference type="EMBL" id="LR797348">
    <property type="protein sequence ID" value="CAB4204604.1"/>
    <property type="molecule type" value="Genomic_DNA"/>
</dbReference>
<protein>
    <submittedName>
        <fullName evidence="1">Uncharacterized protein</fullName>
    </submittedName>
</protein>
<dbReference type="EMBL" id="LR798357">
    <property type="protein sequence ID" value="CAB5225770.1"/>
    <property type="molecule type" value="Genomic_DNA"/>
</dbReference>
<dbReference type="EMBL" id="LR797229">
    <property type="protein sequence ID" value="CAB4194778.1"/>
    <property type="molecule type" value="Genomic_DNA"/>
</dbReference>
<evidence type="ECO:0000313" key="4">
    <source>
        <dbReference type="EMBL" id="CAB5225770.1"/>
    </source>
</evidence>